<dbReference type="Pfam" id="PF00201">
    <property type="entry name" value="UDPGT"/>
    <property type="match status" value="1"/>
</dbReference>
<dbReference type="EMBL" id="JBHMBL010000003">
    <property type="protein sequence ID" value="MFB9643229.1"/>
    <property type="molecule type" value="Genomic_DNA"/>
</dbReference>
<protein>
    <submittedName>
        <fullName evidence="1">Nucleotide disphospho-sugar-binding domain-containing protein</fullName>
    </submittedName>
</protein>
<sequence length="423" mass="44843">MSGSPSHHYLVALADGGGTVPVELGVVRRLVERGHRVTALVDESMAAPSRATGAAVHPWSARPGTEFRDWAIRNPLELAKSMSEHYLSGPAAGHAADTRAAIDAARPDLVVTTFFTLGAMIAAEAHEVPFDVLMPNVYIAPVPGRPPGGAGMRPMRGPLGAMRDRMASAATTRLLDRYTVDPLNAVRARHGLDRIGHVWDQVHRARRELVLTTAEFEFGGDFPPNVRFVGPVLDDPAWAALVQFDPPAGDAPLVLVSLSSTFQNHADCLQRIADALGMLPVRGVITTGPSIPPELIEAPGNAVVVASAPHRVAMRHASLVVTHGGHGTVMKALAAGLPLVVLHHGRDQADNAARVVTRGAGVAVPRRAPADEIAAAIERVLRHERYRAAAVRLGAAINRDVAANTLLDELEQLAPLTTPPRSP</sequence>
<evidence type="ECO:0000313" key="2">
    <source>
        <dbReference type="Proteomes" id="UP001589667"/>
    </source>
</evidence>
<dbReference type="InterPro" id="IPR002213">
    <property type="entry name" value="UDP_glucos_trans"/>
</dbReference>
<dbReference type="CDD" id="cd03784">
    <property type="entry name" value="GT1_Gtf-like"/>
    <property type="match status" value="1"/>
</dbReference>
<dbReference type="PANTHER" id="PTHR48050">
    <property type="entry name" value="STEROL 3-BETA-GLUCOSYLTRANSFERASE"/>
    <property type="match status" value="1"/>
</dbReference>
<evidence type="ECO:0000313" key="1">
    <source>
        <dbReference type="EMBL" id="MFB9643229.1"/>
    </source>
</evidence>
<reference evidence="1 2" key="1">
    <citation type="submission" date="2024-09" db="EMBL/GenBank/DDBJ databases">
        <authorList>
            <person name="Sun Q."/>
            <person name="Mori K."/>
        </authorList>
    </citation>
    <scope>NUCLEOTIDE SEQUENCE [LARGE SCALE GENOMIC DNA]</scope>
    <source>
        <strain evidence="1 2">JCM 14321</strain>
    </source>
</reference>
<dbReference type="PANTHER" id="PTHR48050:SF13">
    <property type="entry name" value="STEROL 3-BETA-GLUCOSYLTRANSFERASE UGT80A2"/>
    <property type="match status" value="1"/>
</dbReference>
<name>A0ABV5SSA4_9MICO</name>
<keyword evidence="2" id="KW-1185">Reference proteome</keyword>
<proteinExistence type="predicted"/>
<dbReference type="InterPro" id="IPR050426">
    <property type="entry name" value="Glycosyltransferase_28"/>
</dbReference>
<accession>A0ABV5SSA4</accession>
<dbReference type="SUPFAM" id="SSF53756">
    <property type="entry name" value="UDP-Glycosyltransferase/glycogen phosphorylase"/>
    <property type="match status" value="1"/>
</dbReference>
<comment type="caution">
    <text evidence="1">The sequence shown here is derived from an EMBL/GenBank/DDBJ whole genome shotgun (WGS) entry which is preliminary data.</text>
</comment>
<dbReference type="Proteomes" id="UP001589667">
    <property type="component" value="Unassembled WGS sequence"/>
</dbReference>
<dbReference type="RefSeq" id="WP_157425015.1">
    <property type="nucleotide sequence ID" value="NZ_BAAANI010000004.1"/>
</dbReference>
<gene>
    <name evidence="1" type="ORF">ACFFQV_13105</name>
</gene>
<organism evidence="1 2">
    <name type="scientific">Agromyces lapidis</name>
    <dbReference type="NCBI Taxonomy" id="279574"/>
    <lineage>
        <taxon>Bacteria</taxon>
        <taxon>Bacillati</taxon>
        <taxon>Actinomycetota</taxon>
        <taxon>Actinomycetes</taxon>
        <taxon>Micrococcales</taxon>
        <taxon>Microbacteriaceae</taxon>
        <taxon>Agromyces</taxon>
    </lineage>
</organism>
<dbReference type="Gene3D" id="3.40.50.2000">
    <property type="entry name" value="Glycogen Phosphorylase B"/>
    <property type="match status" value="2"/>
</dbReference>